<dbReference type="InterPro" id="IPR027417">
    <property type="entry name" value="P-loop_NTPase"/>
</dbReference>
<organism evidence="2">
    <name type="scientific">Tanacetum cinerariifolium</name>
    <name type="common">Dalmatian daisy</name>
    <name type="synonym">Chrysanthemum cinerariifolium</name>
    <dbReference type="NCBI Taxonomy" id="118510"/>
    <lineage>
        <taxon>Eukaryota</taxon>
        <taxon>Viridiplantae</taxon>
        <taxon>Streptophyta</taxon>
        <taxon>Embryophyta</taxon>
        <taxon>Tracheophyta</taxon>
        <taxon>Spermatophyta</taxon>
        <taxon>Magnoliopsida</taxon>
        <taxon>eudicotyledons</taxon>
        <taxon>Gunneridae</taxon>
        <taxon>Pentapetalae</taxon>
        <taxon>asterids</taxon>
        <taxon>campanulids</taxon>
        <taxon>Asterales</taxon>
        <taxon>Asteraceae</taxon>
        <taxon>Asteroideae</taxon>
        <taxon>Anthemideae</taxon>
        <taxon>Anthemidinae</taxon>
        <taxon>Tanacetum</taxon>
    </lineage>
</organism>
<proteinExistence type="predicted"/>
<gene>
    <name evidence="2" type="ORF">Tci_905831</name>
</gene>
<dbReference type="InterPro" id="IPR002182">
    <property type="entry name" value="NB-ARC"/>
</dbReference>
<protein>
    <submittedName>
        <fullName evidence="2">Toll/interleukin-1 receptor (TIR) domain-containing protein</fullName>
    </submittedName>
</protein>
<comment type="caution">
    <text evidence="2">The sequence shown here is derived from an EMBL/GenBank/DDBJ whole genome shotgun (WGS) entry which is preliminary data.</text>
</comment>
<dbReference type="PANTHER" id="PTHR11017">
    <property type="entry name" value="LEUCINE-RICH REPEAT-CONTAINING PROTEIN"/>
    <property type="match status" value="1"/>
</dbReference>
<feature type="non-terminal residue" evidence="2">
    <location>
        <position position="129"/>
    </location>
</feature>
<evidence type="ECO:0000313" key="2">
    <source>
        <dbReference type="EMBL" id="GFD33862.1"/>
    </source>
</evidence>
<dbReference type="EMBL" id="BKCJ011440155">
    <property type="protein sequence ID" value="GFD33862.1"/>
    <property type="molecule type" value="Genomic_DNA"/>
</dbReference>
<keyword evidence="2" id="KW-0675">Receptor</keyword>
<feature type="domain" description="NB-ARC" evidence="1">
    <location>
        <begin position="32"/>
        <end position="114"/>
    </location>
</feature>
<reference evidence="2" key="1">
    <citation type="journal article" date="2019" name="Sci. Rep.">
        <title>Draft genome of Tanacetum cinerariifolium, the natural source of mosquito coil.</title>
        <authorList>
            <person name="Yamashiro T."/>
            <person name="Shiraishi A."/>
            <person name="Satake H."/>
            <person name="Nakayama K."/>
        </authorList>
    </citation>
    <scope>NUCLEOTIDE SEQUENCE</scope>
</reference>
<dbReference type="InterPro" id="IPR044974">
    <property type="entry name" value="Disease_R_plants"/>
</dbReference>
<dbReference type="Pfam" id="PF00931">
    <property type="entry name" value="NB-ARC"/>
    <property type="match status" value="1"/>
</dbReference>
<dbReference type="AlphaFoldDB" id="A0A699VE91"/>
<accession>A0A699VE91</accession>
<dbReference type="GO" id="GO:0006952">
    <property type="term" value="P:defense response"/>
    <property type="evidence" value="ECO:0007669"/>
    <property type="project" value="InterPro"/>
</dbReference>
<name>A0A699VE91_TANCI</name>
<sequence length="129" mass="13989">DESKLIPIIVDAIFEKLHSTNSSADGKLVGMETRVSKVLSSLEIGTGDVRMIGIKGMGGGGKTTLARAVYDQISNHFEGKSFVENVREVSKLSLSGLKKLQKKILKDVLNKQDITFSSVHDGRDMLIAT</sequence>
<dbReference type="PANTHER" id="PTHR11017:SF544">
    <property type="entry name" value="ADP-RIBOSYL CYCLASE_CYCLIC ADP-RIBOSE HYDROLASE"/>
    <property type="match status" value="1"/>
</dbReference>
<dbReference type="GO" id="GO:0043531">
    <property type="term" value="F:ADP binding"/>
    <property type="evidence" value="ECO:0007669"/>
    <property type="project" value="InterPro"/>
</dbReference>
<feature type="non-terminal residue" evidence="2">
    <location>
        <position position="1"/>
    </location>
</feature>
<evidence type="ECO:0000259" key="1">
    <source>
        <dbReference type="Pfam" id="PF00931"/>
    </source>
</evidence>
<dbReference type="SUPFAM" id="SSF52540">
    <property type="entry name" value="P-loop containing nucleoside triphosphate hydrolases"/>
    <property type="match status" value="1"/>
</dbReference>
<dbReference type="Gene3D" id="3.40.50.300">
    <property type="entry name" value="P-loop containing nucleotide triphosphate hydrolases"/>
    <property type="match status" value="1"/>
</dbReference>